<keyword evidence="3" id="KW-1185">Reference proteome</keyword>
<reference evidence="2 3" key="1">
    <citation type="submission" date="2021-11" db="EMBL/GenBank/DDBJ databases">
        <title>Seasonal and diel survey of microbial diversity of the Tyrrhenian coast.</title>
        <authorList>
            <person name="Gattoni G."/>
            <person name="Corral P."/>
        </authorList>
    </citation>
    <scope>NUCLEOTIDE SEQUENCE [LARGE SCALE GENOMIC DNA]</scope>
    <source>
        <strain evidence="2 3">Mr9</strain>
    </source>
</reference>
<dbReference type="PANTHER" id="PTHR45947:SF3">
    <property type="entry name" value="SULFOQUINOVOSYL TRANSFERASE SQD2"/>
    <property type="match status" value="1"/>
</dbReference>
<evidence type="ECO:0000259" key="1">
    <source>
        <dbReference type="Pfam" id="PF00534"/>
    </source>
</evidence>
<organism evidence="2 3">
    <name type="scientific">Leeuwenhoekiella parthenopeia</name>
    <dbReference type="NCBI Taxonomy" id="2890320"/>
    <lineage>
        <taxon>Bacteria</taxon>
        <taxon>Pseudomonadati</taxon>
        <taxon>Bacteroidota</taxon>
        <taxon>Flavobacteriia</taxon>
        <taxon>Flavobacteriales</taxon>
        <taxon>Flavobacteriaceae</taxon>
        <taxon>Leeuwenhoekiella</taxon>
    </lineage>
</organism>
<feature type="domain" description="Glycosyl transferase family 1" evidence="1">
    <location>
        <begin position="201"/>
        <end position="347"/>
    </location>
</feature>
<name>A0ABS8H0C2_9FLAO</name>
<evidence type="ECO:0000313" key="2">
    <source>
        <dbReference type="EMBL" id="MCC4214253.1"/>
    </source>
</evidence>
<sequence length="376" mass="43223">MNNTKRVCIVVNGKFHAFDYAYELQQRGLLFKLISTMPFSVARKYGIKRRNYVGLPVLELLKRFSRVVFKKELNPTIYSRLFNFCANVFVPKNVDVLIGFAGFSKEIFKKNNHTLKILDRGSTHAVANNQLRSEAAKYHNEVFKANPKSFLEREFDEYELADYILIPSDFVAQTFTNNGIDKEKLLIIPYGFSHAKFELTISNKNRKRNVVLFVGQLSARKGVGVLIDAFSKLYEENDSIELWLVGAKTNGFSYDLNKPFIKYFGVLRRQELLDKYLTASIFCLPSFEEGLALVLTEANYLGLPIIATRNTGIENLVDIDDENYVLFEQGNATELALKIDKMLKKESSDFNPALRKSDSSFEWEKYVDQLINLLEK</sequence>
<dbReference type="SUPFAM" id="SSF53756">
    <property type="entry name" value="UDP-Glycosyltransferase/glycogen phosphorylase"/>
    <property type="match status" value="1"/>
</dbReference>
<dbReference type="PANTHER" id="PTHR45947">
    <property type="entry name" value="SULFOQUINOVOSYL TRANSFERASE SQD2"/>
    <property type="match status" value="1"/>
</dbReference>
<comment type="caution">
    <text evidence="2">The sequence shown here is derived from an EMBL/GenBank/DDBJ whole genome shotgun (WGS) entry which is preliminary data.</text>
</comment>
<dbReference type="RefSeq" id="WP_228231318.1">
    <property type="nucleotide sequence ID" value="NZ_JAJGMW010000026.1"/>
</dbReference>
<dbReference type="EMBL" id="JAJGMW010000026">
    <property type="protein sequence ID" value="MCC4214253.1"/>
    <property type="molecule type" value="Genomic_DNA"/>
</dbReference>
<accession>A0ABS8H0C2</accession>
<dbReference type="CDD" id="cd03801">
    <property type="entry name" value="GT4_PimA-like"/>
    <property type="match status" value="1"/>
</dbReference>
<dbReference type="Proteomes" id="UP001197770">
    <property type="component" value="Unassembled WGS sequence"/>
</dbReference>
<evidence type="ECO:0000313" key="3">
    <source>
        <dbReference type="Proteomes" id="UP001197770"/>
    </source>
</evidence>
<proteinExistence type="predicted"/>
<dbReference type="Gene3D" id="3.40.50.2000">
    <property type="entry name" value="Glycogen Phosphorylase B"/>
    <property type="match status" value="2"/>
</dbReference>
<gene>
    <name evidence="2" type="ORF">LLW17_16110</name>
</gene>
<dbReference type="InterPro" id="IPR001296">
    <property type="entry name" value="Glyco_trans_1"/>
</dbReference>
<dbReference type="Pfam" id="PF00534">
    <property type="entry name" value="Glycos_transf_1"/>
    <property type="match status" value="1"/>
</dbReference>
<protein>
    <submittedName>
        <fullName evidence="2">Glycosyltransferase family 4 protein</fullName>
    </submittedName>
</protein>
<dbReference type="InterPro" id="IPR050194">
    <property type="entry name" value="Glycosyltransferase_grp1"/>
</dbReference>